<feature type="region of interest" description="Disordered" evidence="1">
    <location>
        <begin position="209"/>
        <end position="248"/>
    </location>
</feature>
<evidence type="ECO:0000313" key="6">
    <source>
        <dbReference type="WBParaSite" id="ECPE_0001018001-mRNA-1"/>
    </source>
</evidence>
<dbReference type="OrthoDB" id="6265309at2759"/>
<keyword evidence="2" id="KW-0472">Membrane</keyword>
<dbReference type="PANTHER" id="PTHR10398">
    <property type="entry name" value="AFADIN"/>
    <property type="match status" value="1"/>
</dbReference>
<dbReference type="GO" id="GO:0005911">
    <property type="term" value="C:cell-cell junction"/>
    <property type="evidence" value="ECO:0007669"/>
    <property type="project" value="InterPro"/>
</dbReference>
<feature type="compositionally biased region" description="Basic residues" evidence="1">
    <location>
        <begin position="89"/>
        <end position="98"/>
    </location>
</feature>
<evidence type="ECO:0000256" key="1">
    <source>
        <dbReference type="SAM" id="MobiDB-lite"/>
    </source>
</evidence>
<evidence type="ECO:0000259" key="3">
    <source>
        <dbReference type="PROSITE" id="PS50200"/>
    </source>
</evidence>
<gene>
    <name evidence="4" type="ORF">ECPE_LOCUS10149</name>
</gene>
<reference evidence="6" key="1">
    <citation type="submission" date="2016-06" db="UniProtKB">
        <authorList>
            <consortium name="WormBaseParasite"/>
        </authorList>
    </citation>
    <scope>IDENTIFICATION</scope>
</reference>
<dbReference type="SMART" id="SM00314">
    <property type="entry name" value="RA"/>
    <property type="match status" value="1"/>
</dbReference>
<sequence length="750" mass="83403">MFTQNQPGSLPNGTGKHRSNQRLNHTNDAQAENGRSTRGFARRWSSGSRKKKKKSGDGDGPVNGAGTNPDVVPDSTFTRTLSNPDEVLRRRRQQRVHTRSQNAAEEKTNNVKIHGDTLNSDLPYITLQLNSNDTAQTVVTWTLEKYGLANQVNARDYCLVQMHIPPRGERLPMDLEREITLHQLDCPLRTRAQLTQHEGISCVFQIRHRSNPGRDGRRPPAAAPAHPRCPPQRGRSRSTTAGAQHSTRPARDLLPYLIEVSSEKDQAPCENGLIVPLIDLFDRLYVGSIKLGTIDKMVGPPPNILVDRMRHQDIRPVHCTFSVVQASTSASRLRIPKGGPSNELTANTYQSLLVSPSLDGFAKPPGPAAMRMDGNRITGPILVPPDSVLQLGKSLLLKFVYSDTDWAEVASEDKSRGSEPLANVPPKSISTNRPTNLPPPSNSLNGWIYTNSHSLQTIYFQRGLVVRVHLWLAEFNSSKDRDGEKCVGVEPGKSRAAQPPHELRRSHPSHENGLHRLSHTDTDDLLPISIELRGTDNSSKVSLLDRYVYLVDQVLVSARAELETIVSRKRADKGTTFTLSPAYAFYLVYRAFQKQLTSLTGINSAEKDHQISYITNYIATRVYESLPSAAREESGAQLEHLYPLVYWLANSSELLHFFKNDIQLCSPDASATPGIRSVKLPHSPVHVSRQSLHLLADCVDHCFHQLRLCMTALMHPLLCSLIYPGDLDLQVGILPLIFSVVILIKICVYI</sequence>
<dbReference type="EMBL" id="UZAN01048584">
    <property type="protein sequence ID" value="VDP86559.1"/>
    <property type="molecule type" value="Genomic_DNA"/>
</dbReference>
<keyword evidence="5" id="KW-1185">Reference proteome</keyword>
<organism evidence="6">
    <name type="scientific">Echinostoma caproni</name>
    <dbReference type="NCBI Taxonomy" id="27848"/>
    <lineage>
        <taxon>Eukaryota</taxon>
        <taxon>Metazoa</taxon>
        <taxon>Spiralia</taxon>
        <taxon>Lophotrochozoa</taxon>
        <taxon>Platyhelminthes</taxon>
        <taxon>Trematoda</taxon>
        <taxon>Digenea</taxon>
        <taxon>Plagiorchiida</taxon>
        <taxon>Echinostomata</taxon>
        <taxon>Echinostomatoidea</taxon>
        <taxon>Echinostomatidae</taxon>
        <taxon>Echinostoma</taxon>
    </lineage>
</organism>
<dbReference type="SUPFAM" id="SSF54236">
    <property type="entry name" value="Ubiquitin-like"/>
    <property type="match status" value="1"/>
</dbReference>
<dbReference type="AlphaFoldDB" id="A0A183AT63"/>
<accession>A0A183AT63</accession>
<evidence type="ECO:0000313" key="5">
    <source>
        <dbReference type="Proteomes" id="UP000272942"/>
    </source>
</evidence>
<feature type="region of interest" description="Disordered" evidence="1">
    <location>
        <begin position="1"/>
        <end position="110"/>
    </location>
</feature>
<dbReference type="Pfam" id="PF00788">
    <property type="entry name" value="RA"/>
    <property type="match status" value="1"/>
</dbReference>
<reference evidence="4 5" key="2">
    <citation type="submission" date="2018-11" db="EMBL/GenBank/DDBJ databases">
        <authorList>
            <consortium name="Pathogen Informatics"/>
        </authorList>
    </citation>
    <scope>NUCLEOTIDE SEQUENCE [LARGE SCALE GENOMIC DNA]</scope>
    <source>
        <strain evidence="4 5">Egypt</strain>
    </source>
</reference>
<feature type="compositionally biased region" description="Basic and acidic residues" evidence="1">
    <location>
        <begin position="501"/>
        <end position="519"/>
    </location>
</feature>
<feature type="region of interest" description="Disordered" evidence="1">
    <location>
        <begin position="410"/>
        <end position="438"/>
    </location>
</feature>
<feature type="compositionally biased region" description="Polar residues" evidence="1">
    <location>
        <begin position="237"/>
        <end position="247"/>
    </location>
</feature>
<feature type="region of interest" description="Disordered" evidence="1">
    <location>
        <begin position="481"/>
        <end position="519"/>
    </location>
</feature>
<dbReference type="PROSITE" id="PS50200">
    <property type="entry name" value="RA"/>
    <property type="match status" value="1"/>
</dbReference>
<dbReference type="InterPro" id="IPR028842">
    <property type="entry name" value="Afadin"/>
</dbReference>
<name>A0A183AT63_9TREM</name>
<protein>
    <submittedName>
        <fullName evidence="6">Ras-associating domain-containing protein</fullName>
    </submittedName>
</protein>
<keyword evidence="2" id="KW-1133">Transmembrane helix</keyword>
<proteinExistence type="predicted"/>
<keyword evidence="2" id="KW-0812">Transmembrane</keyword>
<feature type="domain" description="Ras-associating" evidence="3">
    <location>
        <begin position="107"/>
        <end position="211"/>
    </location>
</feature>
<dbReference type="GO" id="GO:0007165">
    <property type="term" value="P:signal transduction"/>
    <property type="evidence" value="ECO:0007669"/>
    <property type="project" value="InterPro"/>
</dbReference>
<evidence type="ECO:0000313" key="4">
    <source>
        <dbReference type="EMBL" id="VDP86559.1"/>
    </source>
</evidence>
<dbReference type="PANTHER" id="PTHR10398:SF2">
    <property type="entry name" value="AFADIN"/>
    <property type="match status" value="1"/>
</dbReference>
<dbReference type="WBParaSite" id="ECPE_0001018001-mRNA-1">
    <property type="protein sequence ID" value="ECPE_0001018001-mRNA-1"/>
    <property type="gene ID" value="ECPE_0001018001"/>
</dbReference>
<evidence type="ECO:0000256" key="2">
    <source>
        <dbReference type="SAM" id="Phobius"/>
    </source>
</evidence>
<dbReference type="InterPro" id="IPR000159">
    <property type="entry name" value="RA_dom"/>
</dbReference>
<feature type="compositionally biased region" description="Polar residues" evidence="1">
    <location>
        <begin position="21"/>
        <end position="36"/>
    </location>
</feature>
<dbReference type="Gene3D" id="3.10.20.90">
    <property type="entry name" value="Phosphatidylinositol 3-kinase Catalytic Subunit, Chain A, domain 1"/>
    <property type="match status" value="1"/>
</dbReference>
<feature type="compositionally biased region" description="Polar residues" evidence="1">
    <location>
        <begin position="1"/>
        <end position="12"/>
    </location>
</feature>
<dbReference type="Proteomes" id="UP000272942">
    <property type="component" value="Unassembled WGS sequence"/>
</dbReference>
<dbReference type="InterPro" id="IPR029071">
    <property type="entry name" value="Ubiquitin-like_domsf"/>
</dbReference>
<feature type="transmembrane region" description="Helical" evidence="2">
    <location>
        <begin position="729"/>
        <end position="748"/>
    </location>
</feature>